<dbReference type="AlphaFoldDB" id="A0A0E9XZ31"/>
<organism evidence="1">
    <name type="scientific">Anguilla anguilla</name>
    <name type="common">European freshwater eel</name>
    <name type="synonym">Muraena anguilla</name>
    <dbReference type="NCBI Taxonomy" id="7936"/>
    <lineage>
        <taxon>Eukaryota</taxon>
        <taxon>Metazoa</taxon>
        <taxon>Chordata</taxon>
        <taxon>Craniata</taxon>
        <taxon>Vertebrata</taxon>
        <taxon>Euteleostomi</taxon>
        <taxon>Actinopterygii</taxon>
        <taxon>Neopterygii</taxon>
        <taxon>Teleostei</taxon>
        <taxon>Anguilliformes</taxon>
        <taxon>Anguillidae</taxon>
        <taxon>Anguilla</taxon>
    </lineage>
</organism>
<protein>
    <submittedName>
        <fullName evidence="1">Uncharacterized protein</fullName>
    </submittedName>
</protein>
<name>A0A0E9XZ31_ANGAN</name>
<proteinExistence type="predicted"/>
<reference evidence="1" key="2">
    <citation type="journal article" date="2015" name="Fish Shellfish Immunol.">
        <title>Early steps in the European eel (Anguilla anguilla)-Vibrio vulnificus interaction in the gills: Role of the RtxA13 toxin.</title>
        <authorList>
            <person name="Callol A."/>
            <person name="Pajuelo D."/>
            <person name="Ebbesson L."/>
            <person name="Teles M."/>
            <person name="MacKenzie S."/>
            <person name="Amaro C."/>
        </authorList>
    </citation>
    <scope>NUCLEOTIDE SEQUENCE</scope>
</reference>
<dbReference type="EMBL" id="GBXM01001639">
    <property type="protein sequence ID" value="JAI06939.1"/>
    <property type="molecule type" value="Transcribed_RNA"/>
</dbReference>
<accession>A0A0E9XZ31</accession>
<evidence type="ECO:0000313" key="1">
    <source>
        <dbReference type="EMBL" id="JAI06939.1"/>
    </source>
</evidence>
<reference evidence="1" key="1">
    <citation type="submission" date="2014-11" db="EMBL/GenBank/DDBJ databases">
        <authorList>
            <person name="Amaro Gonzalez C."/>
        </authorList>
    </citation>
    <scope>NUCLEOTIDE SEQUENCE</scope>
</reference>
<sequence length="22" mass="2571">MKLHLANTLINMMWNVAHKYAA</sequence>